<dbReference type="EMBL" id="GG663739">
    <property type="protein sequence ID" value="EEH57116.1"/>
    <property type="molecule type" value="Genomic_DNA"/>
</dbReference>
<evidence type="ECO:0000313" key="2">
    <source>
        <dbReference type="Proteomes" id="UP000001876"/>
    </source>
</evidence>
<dbReference type="KEGG" id="mpp:MICPUCDRAFT_47417"/>
<dbReference type="AlphaFoldDB" id="C1MSD5"/>
<evidence type="ECO:0000313" key="1">
    <source>
        <dbReference type="EMBL" id="EEH57116.1"/>
    </source>
</evidence>
<dbReference type="OrthoDB" id="42146at2759"/>
<dbReference type="RefSeq" id="XP_003058661.1">
    <property type="nucleotide sequence ID" value="XM_003058615.1"/>
</dbReference>
<reference evidence="1 2" key="1">
    <citation type="journal article" date="2009" name="Science">
        <title>Green evolution and dynamic adaptations revealed by genomes of the marine picoeukaryotes Micromonas.</title>
        <authorList>
            <person name="Worden A.Z."/>
            <person name="Lee J.H."/>
            <person name="Mock T."/>
            <person name="Rouze P."/>
            <person name="Simmons M.P."/>
            <person name="Aerts A.L."/>
            <person name="Allen A.E."/>
            <person name="Cuvelier M.L."/>
            <person name="Derelle E."/>
            <person name="Everett M.V."/>
            <person name="Foulon E."/>
            <person name="Grimwood J."/>
            <person name="Gundlach H."/>
            <person name="Henrissat B."/>
            <person name="Napoli C."/>
            <person name="McDonald S.M."/>
            <person name="Parker M.S."/>
            <person name="Rombauts S."/>
            <person name="Salamov A."/>
            <person name="Von Dassow P."/>
            <person name="Badger J.H."/>
            <person name="Coutinho P.M."/>
            <person name="Demir E."/>
            <person name="Dubchak I."/>
            <person name="Gentemann C."/>
            <person name="Eikrem W."/>
            <person name="Gready J.E."/>
            <person name="John U."/>
            <person name="Lanier W."/>
            <person name="Lindquist E.A."/>
            <person name="Lucas S."/>
            <person name="Mayer K.F."/>
            <person name="Moreau H."/>
            <person name="Not F."/>
            <person name="Otillar R."/>
            <person name="Panaud O."/>
            <person name="Pangilinan J."/>
            <person name="Paulsen I."/>
            <person name="Piegu B."/>
            <person name="Poliakov A."/>
            <person name="Robbens S."/>
            <person name="Schmutz J."/>
            <person name="Toulza E."/>
            <person name="Wyss T."/>
            <person name="Zelensky A."/>
            <person name="Zhou K."/>
            <person name="Armbrust E.V."/>
            <person name="Bhattacharya D."/>
            <person name="Goodenough U.W."/>
            <person name="Van de Peer Y."/>
            <person name="Grigoriev I.V."/>
        </authorList>
    </citation>
    <scope>NUCLEOTIDE SEQUENCE [LARGE SCALE GENOMIC DNA]</scope>
    <source>
        <strain evidence="1 2">CCMP1545</strain>
    </source>
</reference>
<dbReference type="Proteomes" id="UP000001876">
    <property type="component" value="Unassembled WGS sequence"/>
</dbReference>
<dbReference type="GeneID" id="9684473"/>
<keyword evidence="2" id="KW-1185">Reference proteome</keyword>
<gene>
    <name evidence="1" type="ORF">MICPUCDRAFT_47417</name>
</gene>
<proteinExistence type="predicted"/>
<protein>
    <submittedName>
        <fullName evidence="1">Predicted protein</fullName>
    </submittedName>
</protein>
<dbReference type="eggNOG" id="ENOG502SADN">
    <property type="taxonomic scope" value="Eukaryota"/>
</dbReference>
<name>C1MSD5_MICPC</name>
<sequence>MPCCDRDGATMAFCVGCVDIICSQGPGGVGRCPKCRALVRRSNDGARGVFVGAELHGTCRMCLQSRTIVDVERNVCDACELGARHALWYECRACAATQRIPHPMWRYQPSAATFGNVTWACQRCGDYTNWRVHPDDADGVPLGDAPESWGVRERWLEDVRRTRNEGRGRREEDAGGFVDGAHGYGGWNVRMRRANGGAQFRFQLNCAIS</sequence>
<organism evidence="2">
    <name type="scientific">Micromonas pusilla (strain CCMP1545)</name>
    <name type="common">Picoplanktonic green alga</name>
    <dbReference type="NCBI Taxonomy" id="564608"/>
    <lineage>
        <taxon>Eukaryota</taxon>
        <taxon>Viridiplantae</taxon>
        <taxon>Chlorophyta</taxon>
        <taxon>Mamiellophyceae</taxon>
        <taxon>Mamiellales</taxon>
        <taxon>Mamiellaceae</taxon>
        <taxon>Micromonas</taxon>
    </lineage>
</organism>
<accession>C1MSD5</accession>